<keyword evidence="1" id="KW-0732">Signal</keyword>
<feature type="chain" id="PRO_5032624296" description="Preprotein translocase subunit SecD" evidence="1">
    <location>
        <begin position="19"/>
        <end position="163"/>
    </location>
</feature>
<evidence type="ECO:0000313" key="3">
    <source>
        <dbReference type="Proteomes" id="UP000470302"/>
    </source>
</evidence>
<organism evidence="2 3">
    <name type="scientific">Duganella vulcania</name>
    <dbReference type="NCBI Taxonomy" id="2692166"/>
    <lineage>
        <taxon>Bacteria</taxon>
        <taxon>Pseudomonadati</taxon>
        <taxon>Pseudomonadota</taxon>
        <taxon>Betaproteobacteria</taxon>
        <taxon>Burkholderiales</taxon>
        <taxon>Oxalobacteraceae</taxon>
        <taxon>Telluria group</taxon>
        <taxon>Duganella</taxon>
    </lineage>
</organism>
<evidence type="ECO:0000313" key="2">
    <source>
        <dbReference type="EMBL" id="MYM88810.1"/>
    </source>
</evidence>
<comment type="caution">
    <text evidence="2">The sequence shown here is derived from an EMBL/GenBank/DDBJ whole genome shotgun (WGS) entry which is preliminary data.</text>
</comment>
<protein>
    <recommendedName>
        <fullName evidence="4">Preprotein translocase subunit SecD</fullName>
    </recommendedName>
</protein>
<sequence length="163" mass="16416">MRISILSLLLACAAAAHAGDLPDPADGWTAVDDARLDRARGGYELGGGLVVSLGVERLVSINGSVVANSRFAIADVTKLSAAEAQMAGDALAAVVVRNGAGNVVDALPDAPGLGALLIQNSLSDQAIRSQTTISTSVSNLALLKAANFETLLREALSGAVGPK</sequence>
<feature type="signal peptide" evidence="1">
    <location>
        <begin position="1"/>
        <end position="18"/>
    </location>
</feature>
<evidence type="ECO:0008006" key="4">
    <source>
        <dbReference type="Google" id="ProtNLM"/>
    </source>
</evidence>
<name>A0A845G566_9BURK</name>
<dbReference type="RefSeq" id="WP_161097818.1">
    <property type="nucleotide sequence ID" value="NZ_WWCW01000056.1"/>
</dbReference>
<accession>A0A845G566</accession>
<evidence type="ECO:0000256" key="1">
    <source>
        <dbReference type="SAM" id="SignalP"/>
    </source>
</evidence>
<proteinExistence type="predicted"/>
<reference evidence="2 3" key="1">
    <citation type="submission" date="2020-01" db="EMBL/GenBank/DDBJ databases">
        <title>Novel species isolated from a subtropical stream in China.</title>
        <authorList>
            <person name="Lu H."/>
        </authorList>
    </citation>
    <scope>NUCLEOTIDE SEQUENCE [LARGE SCALE GENOMIC DNA]</scope>
    <source>
        <strain evidence="2 3">FT82W</strain>
    </source>
</reference>
<gene>
    <name evidence="2" type="ORF">GTP91_16720</name>
</gene>
<dbReference type="AlphaFoldDB" id="A0A845G566"/>
<dbReference type="EMBL" id="WWCW01000056">
    <property type="protein sequence ID" value="MYM88810.1"/>
    <property type="molecule type" value="Genomic_DNA"/>
</dbReference>
<dbReference type="Proteomes" id="UP000470302">
    <property type="component" value="Unassembled WGS sequence"/>
</dbReference>